<evidence type="ECO:0000259" key="3">
    <source>
        <dbReference type="PROSITE" id="PS51186"/>
    </source>
</evidence>
<feature type="domain" description="N-acetyltransferase" evidence="3">
    <location>
        <begin position="1"/>
        <end position="140"/>
    </location>
</feature>
<evidence type="ECO:0000256" key="1">
    <source>
        <dbReference type="ARBA" id="ARBA00022679"/>
    </source>
</evidence>
<evidence type="ECO:0000256" key="2">
    <source>
        <dbReference type="ARBA" id="ARBA00023315"/>
    </source>
</evidence>
<dbReference type="EMBL" id="BAAAZG010000064">
    <property type="protein sequence ID" value="GAA4101931.1"/>
    <property type="molecule type" value="Genomic_DNA"/>
</dbReference>
<sequence length="140" mass="15461">MHISLVTGPQERAAAEEIRLRVFVGEQGVPPELELDEHDADADHFLARLEGRPVGTARMLRRDGCGVLGRLAVLPETRGTGLGAALVRAVEQRAREAGLRSVELHAQTAVRAFYERLGYEAYGEEDIEAGIPHIWMRKPL</sequence>
<dbReference type="Pfam" id="PF13673">
    <property type="entry name" value="Acetyltransf_10"/>
    <property type="match status" value="1"/>
</dbReference>
<keyword evidence="2" id="KW-0012">Acyltransferase</keyword>
<keyword evidence="5" id="KW-1185">Reference proteome</keyword>
<evidence type="ECO:0000313" key="4">
    <source>
        <dbReference type="EMBL" id="GAA4101931.1"/>
    </source>
</evidence>
<dbReference type="CDD" id="cd04301">
    <property type="entry name" value="NAT_SF"/>
    <property type="match status" value="1"/>
</dbReference>
<dbReference type="InterPro" id="IPR050832">
    <property type="entry name" value="Bact_Acetyltransf"/>
</dbReference>
<dbReference type="SUPFAM" id="SSF55729">
    <property type="entry name" value="Acyl-CoA N-acyltransferases (Nat)"/>
    <property type="match status" value="1"/>
</dbReference>
<gene>
    <name evidence="4" type="ORF">GCM10022214_79650</name>
</gene>
<dbReference type="Proteomes" id="UP001500683">
    <property type="component" value="Unassembled WGS sequence"/>
</dbReference>
<dbReference type="InterPro" id="IPR000182">
    <property type="entry name" value="GNAT_dom"/>
</dbReference>
<dbReference type="InterPro" id="IPR016181">
    <property type="entry name" value="Acyl_CoA_acyltransferase"/>
</dbReference>
<accession>A0ABP7X1U3</accession>
<reference evidence="5" key="1">
    <citation type="journal article" date="2019" name="Int. J. Syst. Evol. Microbiol.">
        <title>The Global Catalogue of Microorganisms (GCM) 10K type strain sequencing project: providing services to taxonomists for standard genome sequencing and annotation.</title>
        <authorList>
            <consortium name="The Broad Institute Genomics Platform"/>
            <consortium name="The Broad Institute Genome Sequencing Center for Infectious Disease"/>
            <person name="Wu L."/>
            <person name="Ma J."/>
        </authorList>
    </citation>
    <scope>NUCLEOTIDE SEQUENCE [LARGE SCALE GENOMIC DNA]</scope>
    <source>
        <strain evidence="5">JCM 16702</strain>
    </source>
</reference>
<organism evidence="4 5">
    <name type="scientific">Actinomadura miaoliensis</name>
    <dbReference type="NCBI Taxonomy" id="430685"/>
    <lineage>
        <taxon>Bacteria</taxon>
        <taxon>Bacillati</taxon>
        <taxon>Actinomycetota</taxon>
        <taxon>Actinomycetes</taxon>
        <taxon>Streptosporangiales</taxon>
        <taxon>Thermomonosporaceae</taxon>
        <taxon>Actinomadura</taxon>
    </lineage>
</organism>
<dbReference type="PROSITE" id="PS51186">
    <property type="entry name" value="GNAT"/>
    <property type="match status" value="1"/>
</dbReference>
<name>A0ABP7X1U3_9ACTN</name>
<evidence type="ECO:0000313" key="5">
    <source>
        <dbReference type="Proteomes" id="UP001500683"/>
    </source>
</evidence>
<proteinExistence type="predicted"/>
<dbReference type="PANTHER" id="PTHR43877">
    <property type="entry name" value="AMINOALKYLPHOSPHONATE N-ACETYLTRANSFERASE-RELATED-RELATED"/>
    <property type="match status" value="1"/>
</dbReference>
<protein>
    <submittedName>
        <fullName evidence="4">GNAT family N-acetyltransferase</fullName>
    </submittedName>
</protein>
<keyword evidence="1" id="KW-0808">Transferase</keyword>
<comment type="caution">
    <text evidence="4">The sequence shown here is derived from an EMBL/GenBank/DDBJ whole genome shotgun (WGS) entry which is preliminary data.</text>
</comment>
<dbReference type="Gene3D" id="3.40.630.30">
    <property type="match status" value="1"/>
</dbReference>
<dbReference type="RefSeq" id="WP_344957987.1">
    <property type="nucleotide sequence ID" value="NZ_BAAAZG010000064.1"/>
</dbReference>